<accession>A0AAW1W8E7</accession>
<evidence type="ECO:0000313" key="1">
    <source>
        <dbReference type="EMBL" id="KAK9919739.1"/>
    </source>
</evidence>
<dbReference type="EMBL" id="JBEDUW010000006">
    <property type="protein sequence ID" value="KAK9919739.1"/>
    <property type="molecule type" value="Genomic_DNA"/>
</dbReference>
<dbReference type="Proteomes" id="UP001457282">
    <property type="component" value="Unassembled WGS sequence"/>
</dbReference>
<dbReference type="AlphaFoldDB" id="A0AAW1W8E7"/>
<name>A0AAW1W8E7_RUBAR</name>
<comment type="caution">
    <text evidence="1">The sequence shown here is derived from an EMBL/GenBank/DDBJ whole genome shotgun (WGS) entry which is preliminary data.</text>
</comment>
<reference evidence="1 2" key="1">
    <citation type="journal article" date="2023" name="G3 (Bethesda)">
        <title>A chromosome-length genome assembly and annotation of blackberry (Rubus argutus, cv. 'Hillquist').</title>
        <authorList>
            <person name="Bruna T."/>
            <person name="Aryal R."/>
            <person name="Dudchenko O."/>
            <person name="Sargent D.J."/>
            <person name="Mead D."/>
            <person name="Buti M."/>
            <person name="Cavallini A."/>
            <person name="Hytonen T."/>
            <person name="Andres J."/>
            <person name="Pham M."/>
            <person name="Weisz D."/>
            <person name="Mascagni F."/>
            <person name="Usai G."/>
            <person name="Natali L."/>
            <person name="Bassil N."/>
            <person name="Fernandez G.E."/>
            <person name="Lomsadze A."/>
            <person name="Armour M."/>
            <person name="Olukolu B."/>
            <person name="Poorten T."/>
            <person name="Britton C."/>
            <person name="Davik J."/>
            <person name="Ashrafi H."/>
            <person name="Aiden E.L."/>
            <person name="Borodovsky M."/>
            <person name="Worthington M."/>
        </authorList>
    </citation>
    <scope>NUCLEOTIDE SEQUENCE [LARGE SCALE GENOMIC DNA]</scope>
    <source>
        <strain evidence="1">PI 553951</strain>
    </source>
</reference>
<sequence length="153" mass="17155">MEGREQHIQSLGICQRLYNFIMRSPASQAFKSVTLGLPSIREHAILNEAGTKCNRKEGNGLDENSKLRAEEETEAQISSIASRAKPPRKTVSINEEVEDIEKTLKLRRKSKSFEKLNSLELLGDEPEPLRASILKVGSDLSKKMAAFVNHNHN</sequence>
<evidence type="ECO:0000313" key="2">
    <source>
        <dbReference type="Proteomes" id="UP001457282"/>
    </source>
</evidence>
<keyword evidence="2" id="KW-1185">Reference proteome</keyword>
<protein>
    <submittedName>
        <fullName evidence="1">Uncharacterized protein</fullName>
    </submittedName>
</protein>
<proteinExistence type="predicted"/>
<gene>
    <name evidence="1" type="ORF">M0R45_028319</name>
</gene>
<organism evidence="1 2">
    <name type="scientific">Rubus argutus</name>
    <name type="common">Southern blackberry</name>
    <dbReference type="NCBI Taxonomy" id="59490"/>
    <lineage>
        <taxon>Eukaryota</taxon>
        <taxon>Viridiplantae</taxon>
        <taxon>Streptophyta</taxon>
        <taxon>Embryophyta</taxon>
        <taxon>Tracheophyta</taxon>
        <taxon>Spermatophyta</taxon>
        <taxon>Magnoliopsida</taxon>
        <taxon>eudicotyledons</taxon>
        <taxon>Gunneridae</taxon>
        <taxon>Pentapetalae</taxon>
        <taxon>rosids</taxon>
        <taxon>fabids</taxon>
        <taxon>Rosales</taxon>
        <taxon>Rosaceae</taxon>
        <taxon>Rosoideae</taxon>
        <taxon>Rosoideae incertae sedis</taxon>
        <taxon>Rubus</taxon>
    </lineage>
</organism>